<name>H9UMF0_SPIAZ</name>
<reference evidence="2" key="1">
    <citation type="journal article" date="2013" name="Stand. Genomic Sci.">
        <title>Complete genome sequence of the halophilic bacterium Spirochaeta africana type strain (Z-7692(T)) from the alkaline Lake Magadi in the East African Rift.</title>
        <authorList>
            <person name="Liolos K."/>
            <person name="Abt B."/>
            <person name="Scheuner C."/>
            <person name="Teshima H."/>
            <person name="Held B."/>
            <person name="Lapidus A."/>
            <person name="Nolan M."/>
            <person name="Lucas S."/>
            <person name="Deshpande S."/>
            <person name="Cheng J.F."/>
            <person name="Tapia R."/>
            <person name="Goodwin L.A."/>
            <person name="Pitluck S."/>
            <person name="Pagani I."/>
            <person name="Ivanova N."/>
            <person name="Mavromatis K."/>
            <person name="Mikhailova N."/>
            <person name="Huntemann M."/>
            <person name="Pati A."/>
            <person name="Chen A."/>
            <person name="Palaniappan K."/>
            <person name="Land M."/>
            <person name="Rohde M."/>
            <person name="Tindall B.J."/>
            <person name="Detter J.C."/>
            <person name="Goker M."/>
            <person name="Bristow J."/>
            <person name="Eisen J.A."/>
            <person name="Markowitz V."/>
            <person name="Hugenholtz P."/>
            <person name="Woyke T."/>
            <person name="Klenk H.P."/>
            <person name="Kyrpides N.C."/>
        </authorList>
    </citation>
    <scope>NUCLEOTIDE SEQUENCE</scope>
    <source>
        <strain evidence="2">ATCC 700263 / DSM 8902 / Z-7692</strain>
    </source>
</reference>
<sequence length="188" mass="21210">MSRKQLMRLSDCSRKSSKRSSLAAVLLFAAALAHGDALEVSALLRGDMLILEAHGVSRDVVLQTLEDGLRSMLRFEVRVFEPGRWRMRETSSTTHTHTISRDPFRNAVYMDVPSGDRIDLTDAAWFDAFRRAAVPLAEVPAVGSELRVRAVWDPVLLIPGFRFLRLFRPGLRHTGPWTVLKIESQVEL</sequence>
<dbReference type="EMBL" id="CP003282">
    <property type="protein sequence ID" value="AFG38693.1"/>
    <property type="molecule type" value="Genomic_DNA"/>
</dbReference>
<proteinExistence type="predicted"/>
<evidence type="ECO:0000313" key="2">
    <source>
        <dbReference type="Proteomes" id="UP000007383"/>
    </source>
</evidence>
<dbReference type="Proteomes" id="UP000007383">
    <property type="component" value="Chromosome"/>
</dbReference>
<dbReference type="HOGENOM" id="CLU_1440235_0_0_12"/>
<protein>
    <recommendedName>
        <fullName evidence="3">DUF4390 domain-containing protein</fullName>
    </recommendedName>
</protein>
<evidence type="ECO:0008006" key="3">
    <source>
        <dbReference type="Google" id="ProtNLM"/>
    </source>
</evidence>
<keyword evidence="2" id="KW-1185">Reference proteome</keyword>
<dbReference type="AlphaFoldDB" id="H9UMF0"/>
<gene>
    <name evidence="1" type="ordered locus">Spiaf_2667</name>
</gene>
<evidence type="ECO:0000313" key="1">
    <source>
        <dbReference type="EMBL" id="AFG38693.1"/>
    </source>
</evidence>
<accession>H9UMF0</accession>
<dbReference type="PATRIC" id="fig|889378.3.peg.2641"/>
<organism evidence="1 2">
    <name type="scientific">Spirochaeta africana (strain ATCC 700263 / DSM 8902 / Z-7692)</name>
    <dbReference type="NCBI Taxonomy" id="889378"/>
    <lineage>
        <taxon>Bacteria</taxon>
        <taxon>Pseudomonadati</taxon>
        <taxon>Spirochaetota</taxon>
        <taxon>Spirochaetia</taxon>
        <taxon>Spirochaetales</taxon>
        <taxon>Spirochaetaceae</taxon>
        <taxon>Spirochaeta</taxon>
    </lineage>
</organism>
<dbReference type="STRING" id="889378.Spiaf_2667"/>
<dbReference type="KEGG" id="sfc:Spiaf_2667"/>